<keyword evidence="9 10" id="KW-0131">Cell cycle</keyword>
<feature type="domain" description="Core-binding (CB)" evidence="13">
    <location>
        <begin position="1"/>
        <end position="86"/>
    </location>
</feature>
<evidence type="ECO:0000256" key="6">
    <source>
        <dbReference type="ARBA" id="ARBA00022908"/>
    </source>
</evidence>
<feature type="active site" evidence="10">
    <location>
        <position position="247"/>
    </location>
</feature>
<comment type="subunit">
    <text evidence="10">Forms a cyclic heterotetrameric complex composed of two molecules of XerC and two molecules of XerD.</text>
</comment>
<dbReference type="InterPro" id="IPR011010">
    <property type="entry name" value="DNA_brk_join_enz"/>
</dbReference>
<dbReference type="OrthoDB" id="9801717at2"/>
<dbReference type="Gene3D" id="1.10.443.10">
    <property type="entry name" value="Intergrase catalytic core"/>
    <property type="match status" value="1"/>
</dbReference>
<dbReference type="HOGENOM" id="CLU_027562_9_0_9"/>
<dbReference type="GO" id="GO:0006313">
    <property type="term" value="P:DNA transposition"/>
    <property type="evidence" value="ECO:0007669"/>
    <property type="project" value="UniProtKB-UniRule"/>
</dbReference>
<comment type="caution">
    <text evidence="14">The sequence shown here is derived from an EMBL/GenBank/DDBJ whole genome shotgun (WGS) entry which is preliminary data.</text>
</comment>
<dbReference type="SUPFAM" id="SSF56349">
    <property type="entry name" value="DNA breaking-rejoining enzymes"/>
    <property type="match status" value="1"/>
</dbReference>
<dbReference type="GO" id="GO:0003677">
    <property type="term" value="F:DNA binding"/>
    <property type="evidence" value="ECO:0007669"/>
    <property type="project" value="UniProtKB-UniRule"/>
</dbReference>
<keyword evidence="8 10" id="KW-0233">DNA recombination</keyword>
<dbReference type="GO" id="GO:0005737">
    <property type="term" value="C:cytoplasm"/>
    <property type="evidence" value="ECO:0007669"/>
    <property type="project" value="UniProtKB-SubCell"/>
</dbReference>
<keyword evidence="3 10" id="KW-0963">Cytoplasm</keyword>
<keyword evidence="6 10" id="KW-0229">DNA integration</keyword>
<dbReference type="NCBIfam" id="NF001399">
    <property type="entry name" value="PRK00283.1"/>
    <property type="match status" value="1"/>
</dbReference>
<accession>K9EDZ6</accession>
<dbReference type="PROSITE" id="PS51898">
    <property type="entry name" value="TYR_RECOMBINASE"/>
    <property type="match status" value="1"/>
</dbReference>
<dbReference type="NCBIfam" id="TIGR02224">
    <property type="entry name" value="recomb_XerC"/>
    <property type="match status" value="1"/>
</dbReference>
<evidence type="ECO:0000256" key="9">
    <source>
        <dbReference type="ARBA" id="ARBA00023306"/>
    </source>
</evidence>
<dbReference type="InterPro" id="IPR044068">
    <property type="entry name" value="CB"/>
</dbReference>
<gene>
    <name evidence="10" type="primary">xerC</name>
    <name evidence="14" type="ORF">HMPREF9698_00433</name>
</gene>
<evidence type="ECO:0000313" key="14">
    <source>
        <dbReference type="EMBL" id="EKU94121.1"/>
    </source>
</evidence>
<dbReference type="Proteomes" id="UP000009875">
    <property type="component" value="Unassembled WGS sequence"/>
</dbReference>
<dbReference type="AlphaFoldDB" id="K9EDZ6"/>
<dbReference type="InterPro" id="IPR002104">
    <property type="entry name" value="Integrase_catalytic"/>
</dbReference>
<dbReference type="PROSITE" id="PS51900">
    <property type="entry name" value="CB"/>
    <property type="match status" value="1"/>
</dbReference>
<comment type="subcellular location">
    <subcellularLocation>
        <location evidence="1 10">Cytoplasm</location>
    </subcellularLocation>
</comment>
<dbReference type="NCBIfam" id="NF040815">
    <property type="entry name" value="recomb_XerA_Arch"/>
    <property type="match status" value="1"/>
</dbReference>
<evidence type="ECO:0000256" key="2">
    <source>
        <dbReference type="ARBA" id="ARBA00006657"/>
    </source>
</evidence>
<feature type="active site" evidence="10">
    <location>
        <position position="147"/>
    </location>
</feature>
<dbReference type="InterPro" id="IPR050090">
    <property type="entry name" value="Tyrosine_recombinase_XerCD"/>
</dbReference>
<comment type="similarity">
    <text evidence="2 10">Belongs to the 'phage' integrase family. XerC subfamily.</text>
</comment>
<evidence type="ECO:0000256" key="5">
    <source>
        <dbReference type="ARBA" id="ARBA00022829"/>
    </source>
</evidence>
<dbReference type="STRING" id="883081.HMPREF9698_00433"/>
<dbReference type="Pfam" id="PF02899">
    <property type="entry name" value="Phage_int_SAM_1"/>
    <property type="match status" value="1"/>
</dbReference>
<dbReference type="HAMAP" id="MF_01808">
    <property type="entry name" value="Recomb_XerC_XerD"/>
    <property type="match status" value="1"/>
</dbReference>
<keyword evidence="5 10" id="KW-0159">Chromosome partition</keyword>
<organism evidence="14 15">
    <name type="scientific">Alloiococcus otitis ATCC 51267</name>
    <dbReference type="NCBI Taxonomy" id="883081"/>
    <lineage>
        <taxon>Bacteria</taxon>
        <taxon>Bacillati</taxon>
        <taxon>Bacillota</taxon>
        <taxon>Bacilli</taxon>
        <taxon>Lactobacillales</taxon>
        <taxon>Carnobacteriaceae</taxon>
        <taxon>Alloiococcus</taxon>
    </lineage>
</organism>
<dbReference type="CDD" id="cd00798">
    <property type="entry name" value="INT_XerDC_C"/>
    <property type="match status" value="1"/>
</dbReference>
<dbReference type="Pfam" id="PF00589">
    <property type="entry name" value="Phage_integrase"/>
    <property type="match status" value="1"/>
</dbReference>
<evidence type="ECO:0000256" key="8">
    <source>
        <dbReference type="ARBA" id="ARBA00023172"/>
    </source>
</evidence>
<dbReference type="eggNOG" id="COG4974">
    <property type="taxonomic scope" value="Bacteria"/>
</dbReference>
<evidence type="ECO:0000313" key="15">
    <source>
        <dbReference type="Proteomes" id="UP000009875"/>
    </source>
</evidence>
<dbReference type="PANTHER" id="PTHR30349:SF77">
    <property type="entry name" value="TYROSINE RECOMBINASE XERC"/>
    <property type="match status" value="1"/>
</dbReference>
<dbReference type="Gene3D" id="1.10.150.130">
    <property type="match status" value="1"/>
</dbReference>
<evidence type="ECO:0000256" key="4">
    <source>
        <dbReference type="ARBA" id="ARBA00022618"/>
    </source>
</evidence>
<dbReference type="PATRIC" id="fig|883081.3.peg.433"/>
<dbReference type="InterPro" id="IPR023009">
    <property type="entry name" value="Tyrosine_recombinase_XerC/XerD"/>
</dbReference>
<evidence type="ECO:0000256" key="7">
    <source>
        <dbReference type="ARBA" id="ARBA00023125"/>
    </source>
</evidence>
<dbReference type="InterPro" id="IPR011931">
    <property type="entry name" value="Recomb_XerC"/>
</dbReference>
<reference evidence="14 15" key="1">
    <citation type="submission" date="2012-09" db="EMBL/GenBank/DDBJ databases">
        <title>The Genome Sequence of Alloiococcus otitis ATCC 51267.</title>
        <authorList>
            <consortium name="The Broad Institute Genome Sequencing Platform"/>
            <person name="Earl A."/>
            <person name="Ward D."/>
            <person name="Feldgarden M."/>
            <person name="Gevers D."/>
            <person name="Huys G."/>
            <person name="Walker B."/>
            <person name="Young S.K."/>
            <person name="Zeng Q."/>
            <person name="Gargeya S."/>
            <person name="Fitzgerald M."/>
            <person name="Haas B."/>
            <person name="Abouelleil A."/>
            <person name="Alvarado L."/>
            <person name="Arachchi H.M."/>
            <person name="Berlin A.M."/>
            <person name="Chapman S.B."/>
            <person name="Goldberg J."/>
            <person name="Griggs A."/>
            <person name="Gujja S."/>
            <person name="Hansen M."/>
            <person name="Howarth C."/>
            <person name="Imamovic A."/>
            <person name="Larimer J."/>
            <person name="McCowen C."/>
            <person name="Montmayeur A."/>
            <person name="Murphy C."/>
            <person name="Neiman D."/>
            <person name="Pearson M."/>
            <person name="Priest M."/>
            <person name="Roberts A."/>
            <person name="Saif S."/>
            <person name="Shea T."/>
            <person name="Sisk P."/>
            <person name="Sykes S."/>
            <person name="Wortman J."/>
            <person name="Nusbaum C."/>
            <person name="Birren B."/>
        </authorList>
    </citation>
    <scope>NUCLEOTIDE SEQUENCE [LARGE SCALE GENOMIC DNA]</scope>
    <source>
        <strain evidence="14 15">ATCC 51267</strain>
    </source>
</reference>
<feature type="active site" description="O-(3'-phospho-DNA)-tyrosine intermediate" evidence="10">
    <location>
        <position position="279"/>
    </location>
</feature>
<dbReference type="GO" id="GO:0007059">
    <property type="term" value="P:chromosome segregation"/>
    <property type="evidence" value="ECO:0007669"/>
    <property type="project" value="UniProtKB-UniRule"/>
</dbReference>
<dbReference type="EMBL" id="AGXA01000005">
    <property type="protein sequence ID" value="EKU94121.1"/>
    <property type="molecule type" value="Genomic_DNA"/>
</dbReference>
<evidence type="ECO:0000256" key="11">
    <source>
        <dbReference type="NCBIfam" id="TIGR02224"/>
    </source>
</evidence>
<evidence type="ECO:0000259" key="13">
    <source>
        <dbReference type="PROSITE" id="PS51900"/>
    </source>
</evidence>
<evidence type="ECO:0000256" key="10">
    <source>
        <dbReference type="HAMAP-Rule" id="MF_01808"/>
    </source>
</evidence>
<name>K9EDZ6_9LACT</name>
<keyword evidence="4 10" id="KW-0132">Cell division</keyword>
<dbReference type="PANTHER" id="PTHR30349">
    <property type="entry name" value="PHAGE INTEGRASE-RELATED"/>
    <property type="match status" value="1"/>
</dbReference>
<dbReference type="RefSeq" id="WP_003776896.1">
    <property type="nucleotide sequence ID" value="NZ_JH992957.1"/>
</dbReference>
<evidence type="ECO:0000259" key="12">
    <source>
        <dbReference type="PROSITE" id="PS51898"/>
    </source>
</evidence>
<proteinExistence type="inferred from homology"/>
<protein>
    <recommendedName>
        <fullName evidence="10 11">Tyrosine recombinase XerC</fullName>
    </recommendedName>
</protein>
<dbReference type="GO" id="GO:0051301">
    <property type="term" value="P:cell division"/>
    <property type="evidence" value="ECO:0007669"/>
    <property type="project" value="UniProtKB-UniRule"/>
</dbReference>
<comment type="function">
    <text evidence="10">Site-specific tyrosine recombinase, which acts by catalyzing the cutting and rejoining of the recombining DNA molecules. The XerC-XerD complex is essential to convert dimers of the bacterial chromosome into monomers to permit their segregation at cell division. It also contributes to the segregational stability of plasmids.</text>
</comment>
<dbReference type="InterPro" id="IPR013762">
    <property type="entry name" value="Integrase-like_cat_sf"/>
</dbReference>
<evidence type="ECO:0000256" key="3">
    <source>
        <dbReference type="ARBA" id="ARBA00022490"/>
    </source>
</evidence>
<dbReference type="InterPro" id="IPR004107">
    <property type="entry name" value="Integrase_SAM-like_N"/>
</dbReference>
<evidence type="ECO:0000256" key="1">
    <source>
        <dbReference type="ARBA" id="ARBA00004496"/>
    </source>
</evidence>
<dbReference type="GO" id="GO:0009037">
    <property type="term" value="F:tyrosine-based site-specific recombinase activity"/>
    <property type="evidence" value="ECO:0007669"/>
    <property type="project" value="UniProtKB-UniRule"/>
</dbReference>
<keyword evidence="7 10" id="KW-0238">DNA-binding</keyword>
<feature type="active site" evidence="10">
    <location>
        <position position="171"/>
    </location>
</feature>
<dbReference type="InterPro" id="IPR010998">
    <property type="entry name" value="Integrase_recombinase_N"/>
</dbReference>
<feature type="active site" evidence="10">
    <location>
        <position position="244"/>
    </location>
</feature>
<keyword evidence="15" id="KW-1185">Reference proteome</keyword>
<feature type="domain" description="Tyr recombinase" evidence="12">
    <location>
        <begin position="107"/>
        <end position="292"/>
    </location>
</feature>
<feature type="active site" evidence="10">
    <location>
        <position position="270"/>
    </location>
</feature>
<sequence length="298" mass="34650">MSQDYVTLFADYLIYERQYSSLTKEAYLEDIKDFHHFLNQSGSSDLLQVQPSDARLYLAYLTENHYSKASISRKLSSNRAFYQFLLQNDLVETNPFAYLNVRKQGIRLPQFFYEEEMEALFEAVEGQDDLTIRNRALLELLYATGIRLSECQQIRLKDIDFDLSILFVKGKGNKERYVPFGYYANLALKDYIDQARPSLMAKSQADHDYLFVNRLGNHITNEGIAYILNQVVKKSSLASDIHPHMLRHTFATHLLNQGADMRTVQELLGHQSLSSTQIYAHVTKDHLQRAYKQFHPRS</sequence>